<evidence type="ECO:0000256" key="3">
    <source>
        <dbReference type="ARBA" id="ARBA00022723"/>
    </source>
</evidence>
<keyword evidence="14" id="KW-0540">Nuclease</keyword>
<evidence type="ECO:0000256" key="5">
    <source>
        <dbReference type="ARBA" id="ARBA00022801"/>
    </source>
</evidence>
<keyword evidence="7 12" id="KW-0411">Iron-sulfur</keyword>
<keyword evidence="5 12" id="KW-0378">Hydrolase</keyword>
<keyword evidence="9 12" id="KW-0234">DNA repair</keyword>
<dbReference type="InterPro" id="IPR011257">
    <property type="entry name" value="DNA_glycosylase"/>
</dbReference>
<dbReference type="InterPro" id="IPR000445">
    <property type="entry name" value="HhH_motif"/>
</dbReference>
<dbReference type="InterPro" id="IPR005759">
    <property type="entry name" value="Nth"/>
</dbReference>
<keyword evidence="8 12" id="KW-0238">DNA-binding</keyword>
<dbReference type="Proteomes" id="UP000490821">
    <property type="component" value="Unassembled WGS sequence"/>
</dbReference>
<dbReference type="PANTHER" id="PTHR10359">
    <property type="entry name" value="A/G-SPECIFIC ADENINE GLYCOSYLASE/ENDONUCLEASE III"/>
    <property type="match status" value="1"/>
</dbReference>
<comment type="caution">
    <text evidence="14">The sequence shown here is derived from an EMBL/GenBank/DDBJ whole genome shotgun (WGS) entry which is preliminary data.</text>
</comment>
<dbReference type="EMBL" id="BLMI01000041">
    <property type="protein sequence ID" value="GFI40405.1"/>
    <property type="molecule type" value="Genomic_DNA"/>
</dbReference>
<evidence type="ECO:0000256" key="7">
    <source>
        <dbReference type="ARBA" id="ARBA00023014"/>
    </source>
</evidence>
<keyword evidence="14" id="KW-0255">Endonuclease</keyword>
<dbReference type="Pfam" id="PF00633">
    <property type="entry name" value="HHH"/>
    <property type="match status" value="1"/>
</dbReference>
<dbReference type="InterPro" id="IPR004036">
    <property type="entry name" value="Endonuclease-III-like_CS2"/>
</dbReference>
<keyword evidence="2 12" id="KW-0004">4Fe-4S</keyword>
<dbReference type="GO" id="GO:0051539">
    <property type="term" value="F:4 iron, 4 sulfur cluster binding"/>
    <property type="evidence" value="ECO:0007669"/>
    <property type="project" value="UniProtKB-UniRule"/>
</dbReference>
<dbReference type="GO" id="GO:0140078">
    <property type="term" value="F:class I DNA-(apurinic or apyrimidinic site) endonuclease activity"/>
    <property type="evidence" value="ECO:0007669"/>
    <property type="project" value="UniProtKB-EC"/>
</dbReference>
<comment type="similarity">
    <text evidence="1 12">Belongs to the Nth/MutY family.</text>
</comment>
<keyword evidence="10 12" id="KW-0456">Lyase</keyword>
<accession>A0A829Z8U4</accession>
<dbReference type="CDD" id="cd00056">
    <property type="entry name" value="ENDO3c"/>
    <property type="match status" value="1"/>
</dbReference>
<dbReference type="FunFam" id="1.10.340.30:FF:000001">
    <property type="entry name" value="Endonuclease III"/>
    <property type="match status" value="1"/>
</dbReference>
<feature type="binding site" evidence="12">
    <location>
        <position position="202"/>
    </location>
    <ligand>
        <name>[4Fe-4S] cluster</name>
        <dbReference type="ChEBI" id="CHEBI:49883"/>
    </ligand>
</feature>
<dbReference type="NCBIfam" id="TIGR01083">
    <property type="entry name" value="nth"/>
    <property type="match status" value="1"/>
</dbReference>
<dbReference type="GO" id="GO:0006285">
    <property type="term" value="P:base-excision repair, AP site formation"/>
    <property type="evidence" value="ECO:0007669"/>
    <property type="project" value="TreeGrafter"/>
</dbReference>
<feature type="binding site" evidence="12">
    <location>
        <position position="211"/>
    </location>
    <ligand>
        <name>[4Fe-4S] cluster</name>
        <dbReference type="ChEBI" id="CHEBI:49883"/>
    </ligand>
</feature>
<dbReference type="PANTHER" id="PTHR10359:SF18">
    <property type="entry name" value="ENDONUCLEASE III"/>
    <property type="match status" value="1"/>
</dbReference>
<evidence type="ECO:0000256" key="10">
    <source>
        <dbReference type="ARBA" id="ARBA00023239"/>
    </source>
</evidence>
<dbReference type="GO" id="GO:0046872">
    <property type="term" value="F:metal ion binding"/>
    <property type="evidence" value="ECO:0007669"/>
    <property type="project" value="UniProtKB-KW"/>
</dbReference>
<dbReference type="InterPro" id="IPR003265">
    <property type="entry name" value="HhH-GPD_domain"/>
</dbReference>
<evidence type="ECO:0000256" key="4">
    <source>
        <dbReference type="ARBA" id="ARBA00022763"/>
    </source>
</evidence>
<dbReference type="Pfam" id="PF00730">
    <property type="entry name" value="HhH-GPD"/>
    <property type="match status" value="1"/>
</dbReference>
<comment type="catalytic activity">
    <reaction evidence="12">
        <text>2'-deoxyribonucleotide-(2'-deoxyribose 5'-phosphate)-2'-deoxyribonucleotide-DNA = a 3'-end 2'-deoxyribonucleotide-(2,3-dehydro-2,3-deoxyribose 5'-phosphate)-DNA + a 5'-end 5'-phospho-2'-deoxyribonucleoside-DNA + H(+)</text>
        <dbReference type="Rhea" id="RHEA:66592"/>
        <dbReference type="Rhea" id="RHEA-COMP:13180"/>
        <dbReference type="Rhea" id="RHEA-COMP:16897"/>
        <dbReference type="Rhea" id="RHEA-COMP:17067"/>
        <dbReference type="ChEBI" id="CHEBI:15378"/>
        <dbReference type="ChEBI" id="CHEBI:136412"/>
        <dbReference type="ChEBI" id="CHEBI:157695"/>
        <dbReference type="ChEBI" id="CHEBI:167181"/>
        <dbReference type="EC" id="4.2.99.18"/>
    </reaction>
</comment>
<evidence type="ECO:0000256" key="1">
    <source>
        <dbReference type="ARBA" id="ARBA00008343"/>
    </source>
</evidence>
<dbReference type="AlphaFoldDB" id="A0A829Z8U4"/>
<comment type="cofactor">
    <cofactor evidence="12">
        <name>[4Fe-4S] cluster</name>
        <dbReference type="ChEBI" id="CHEBI:49883"/>
    </cofactor>
    <text evidence="12">Binds 1 [4Fe-4S] cluster.</text>
</comment>
<evidence type="ECO:0000313" key="14">
    <source>
        <dbReference type="EMBL" id="GFI40405.1"/>
    </source>
</evidence>
<keyword evidence="3 12" id="KW-0479">Metal-binding</keyword>
<feature type="binding site" evidence="12">
    <location>
        <position position="195"/>
    </location>
    <ligand>
        <name>[4Fe-4S] cluster</name>
        <dbReference type="ChEBI" id="CHEBI:49883"/>
    </ligand>
</feature>
<evidence type="ECO:0000259" key="13">
    <source>
        <dbReference type="SMART" id="SM00478"/>
    </source>
</evidence>
<dbReference type="GO" id="GO:0019104">
    <property type="term" value="F:DNA N-glycosylase activity"/>
    <property type="evidence" value="ECO:0007669"/>
    <property type="project" value="UniProtKB-UniRule"/>
</dbReference>
<evidence type="ECO:0000256" key="2">
    <source>
        <dbReference type="ARBA" id="ARBA00022485"/>
    </source>
</evidence>
<dbReference type="SMART" id="SM00478">
    <property type="entry name" value="ENDO3c"/>
    <property type="match status" value="1"/>
</dbReference>
<feature type="domain" description="HhH-GPD" evidence="13">
    <location>
        <begin position="45"/>
        <end position="193"/>
    </location>
</feature>
<name>A0A829Z8U4_9FIRM</name>
<evidence type="ECO:0000256" key="6">
    <source>
        <dbReference type="ARBA" id="ARBA00023004"/>
    </source>
</evidence>
<dbReference type="EC" id="4.2.99.18" evidence="12"/>
<evidence type="ECO:0000256" key="9">
    <source>
        <dbReference type="ARBA" id="ARBA00023204"/>
    </source>
</evidence>
<dbReference type="HAMAP" id="MF_00942">
    <property type="entry name" value="Nth"/>
    <property type="match status" value="1"/>
</dbReference>
<evidence type="ECO:0000256" key="11">
    <source>
        <dbReference type="ARBA" id="ARBA00023295"/>
    </source>
</evidence>
<feature type="binding site" evidence="12">
    <location>
        <position position="205"/>
    </location>
    <ligand>
        <name>[4Fe-4S] cluster</name>
        <dbReference type="ChEBI" id="CHEBI:49883"/>
    </ligand>
</feature>
<organism evidence="14 15">
    <name type="scientific">Thomasclavelia cocleata</name>
    <dbReference type="NCBI Taxonomy" id="69824"/>
    <lineage>
        <taxon>Bacteria</taxon>
        <taxon>Bacillati</taxon>
        <taxon>Bacillota</taxon>
        <taxon>Erysipelotrichia</taxon>
        <taxon>Erysipelotrichales</taxon>
        <taxon>Coprobacillaceae</taxon>
        <taxon>Thomasclavelia</taxon>
    </lineage>
</organism>
<evidence type="ECO:0000256" key="12">
    <source>
        <dbReference type="HAMAP-Rule" id="MF_00942"/>
    </source>
</evidence>
<keyword evidence="4 12" id="KW-0227">DNA damage</keyword>
<evidence type="ECO:0000313" key="15">
    <source>
        <dbReference type="Proteomes" id="UP000490821"/>
    </source>
</evidence>
<dbReference type="Gene3D" id="1.10.1670.10">
    <property type="entry name" value="Helix-hairpin-Helix base-excision DNA repair enzymes (C-terminal)"/>
    <property type="match status" value="1"/>
</dbReference>
<dbReference type="PIRSF" id="PIRSF001435">
    <property type="entry name" value="Nth"/>
    <property type="match status" value="1"/>
</dbReference>
<keyword evidence="6 12" id="KW-0408">Iron</keyword>
<gene>
    <name evidence="12 14" type="primary">nth</name>
    <name evidence="14" type="ORF">IMSAGC017_00437</name>
</gene>
<reference evidence="14 15" key="1">
    <citation type="journal article" date="2020" name="Microbiome">
        <title>Single-cell genomics of uncultured bacteria reveals dietary fiber responders in the mouse gut microbiota.</title>
        <authorList>
            <person name="Chijiiwa R."/>
            <person name="Hosokawa M."/>
            <person name="Kogawa M."/>
            <person name="Nishikawa Y."/>
            <person name="Ide K."/>
            <person name="Sakanashi C."/>
            <person name="Takahashi K."/>
            <person name="Takeyama H."/>
        </authorList>
    </citation>
    <scope>NUCLEOTIDE SEQUENCE [LARGE SCALE GENOMIC DNA]</scope>
    <source>
        <strain evidence="14">IMSAGC_017</strain>
    </source>
</reference>
<dbReference type="PROSITE" id="PS01155">
    <property type="entry name" value="ENDONUCLEASE_III_2"/>
    <property type="match status" value="1"/>
</dbReference>
<evidence type="ECO:0000256" key="8">
    <source>
        <dbReference type="ARBA" id="ARBA00023125"/>
    </source>
</evidence>
<proteinExistence type="inferred from homology"/>
<comment type="function">
    <text evidence="12">DNA repair enzyme that has both DNA N-glycosylase activity and AP-lyase activity. The DNA N-glycosylase activity releases various damaged pyrimidines from DNA by cleaving the N-glycosidic bond, leaving an AP (apurinic/apyrimidinic) site. The AP-lyase activity cleaves the phosphodiester bond 3' to the AP site by a beta-elimination, leaving a 3'-terminal unsaturated sugar and a product with a terminal 5'-phosphate.</text>
</comment>
<keyword evidence="11 12" id="KW-0326">Glycosidase</keyword>
<dbReference type="FunFam" id="1.10.1670.10:FF:000001">
    <property type="entry name" value="Endonuclease III"/>
    <property type="match status" value="1"/>
</dbReference>
<sequence>MSINGGKMNKEKTGRVLDYFEELFPNAYCELNHETDFQLLVAVMLSAQTTDKKVNQLTETLFKKYPTVEAVSQASISELEQDIKTIGLYRNKAKNLLAMSKVLIEEFNGKVPSVQKELESLPGVGRKTANVVRSVAFDIPAFAVDTHVERISKRLGFAKKEDSVLTVEKKLCRSIDRSRWNKSHHQFIFFGRYFCKATNPNCQECKLSDMCKDPIKKKYLEKVKC</sequence>
<dbReference type="GO" id="GO:0003677">
    <property type="term" value="F:DNA binding"/>
    <property type="evidence" value="ECO:0007669"/>
    <property type="project" value="UniProtKB-UniRule"/>
</dbReference>
<dbReference type="SUPFAM" id="SSF48150">
    <property type="entry name" value="DNA-glycosylase"/>
    <property type="match status" value="1"/>
</dbReference>
<protein>
    <recommendedName>
        <fullName evidence="12">Endonuclease III</fullName>
        <ecNumber evidence="12">4.2.99.18</ecNumber>
    </recommendedName>
    <alternativeName>
        <fullName evidence="12">DNA-(apurinic or apyrimidinic site) lyase</fullName>
    </alternativeName>
</protein>
<dbReference type="Gene3D" id="1.10.340.30">
    <property type="entry name" value="Hypothetical protein, domain 2"/>
    <property type="match status" value="1"/>
</dbReference>
<dbReference type="InterPro" id="IPR023170">
    <property type="entry name" value="HhH_base_excis_C"/>
</dbReference>